<feature type="compositionally biased region" description="Basic and acidic residues" evidence="1">
    <location>
        <begin position="287"/>
        <end position="305"/>
    </location>
</feature>
<evidence type="ECO:0000256" key="1">
    <source>
        <dbReference type="SAM" id="MobiDB-lite"/>
    </source>
</evidence>
<sequence>MMESSPPAPAKRTTIVDNTISVDVEQVEPVNAIESRIPLPRPIANKPVRNVSPRRHPRSQEVEPPMTLDDAPPAVAPPTPPVDRYASGPAKRTPVASRAAAPVRQRAPNATDNHVLRVSPQNMERNERPTRRTPMPRTLAPLRVEQRRSSPPLVRSRIESGHTTPQASARSRSPLPKAYQYSYAADGTHFSRRAPSPQMRRVVEKYKATSRPESPPHTQAAHFRREIDSYSRRIARNRRDPQTQPRGPAVIRVDLSPERPRPDRGLPRYSSLYERPGGPIVSSVDLSLKESSTEPRVLSKADSSHRRLRTTDLLNTDEDEAEPLPHHTPITDTGSEALDEVTEEVDLALEDEEVEAAFNPMNPFDAMLAGPPAGSVATPKIAHEIELDFSSTDDGPGTPYIDK</sequence>
<keyword evidence="3" id="KW-1185">Reference proteome</keyword>
<protein>
    <submittedName>
        <fullName evidence="2">Uncharacterized protein</fullName>
    </submittedName>
</protein>
<proteinExistence type="predicted"/>
<gene>
    <name evidence="2" type="ORF">J8273_3436</name>
</gene>
<comment type="caution">
    <text evidence="2">The sequence shown here is derived from an EMBL/GenBank/DDBJ whole genome shotgun (WGS) entry which is preliminary data.</text>
</comment>
<dbReference type="Proteomes" id="UP000717585">
    <property type="component" value="Unassembled WGS sequence"/>
</dbReference>
<feature type="compositionally biased region" description="Basic and acidic residues" evidence="1">
    <location>
        <begin position="223"/>
        <end position="241"/>
    </location>
</feature>
<feature type="region of interest" description="Disordered" evidence="1">
    <location>
        <begin position="42"/>
        <end position="336"/>
    </location>
</feature>
<dbReference type="AlphaFoldDB" id="A0A8J6B5I7"/>
<organism evidence="2 3">
    <name type="scientific">Carpediemonas membranifera</name>
    <dbReference type="NCBI Taxonomy" id="201153"/>
    <lineage>
        <taxon>Eukaryota</taxon>
        <taxon>Metamonada</taxon>
        <taxon>Carpediemonas-like organisms</taxon>
        <taxon>Carpediemonas</taxon>
    </lineage>
</organism>
<feature type="compositionally biased region" description="Basic and acidic residues" evidence="1">
    <location>
        <begin position="255"/>
        <end position="266"/>
    </location>
</feature>
<accession>A0A8J6B5I7</accession>
<dbReference type="EMBL" id="JAHDYR010000025">
    <property type="protein sequence ID" value="KAG9393302.1"/>
    <property type="molecule type" value="Genomic_DNA"/>
</dbReference>
<feature type="compositionally biased region" description="Polar residues" evidence="1">
    <location>
        <begin position="161"/>
        <end position="171"/>
    </location>
</feature>
<evidence type="ECO:0000313" key="2">
    <source>
        <dbReference type="EMBL" id="KAG9393302.1"/>
    </source>
</evidence>
<evidence type="ECO:0000313" key="3">
    <source>
        <dbReference type="Proteomes" id="UP000717585"/>
    </source>
</evidence>
<name>A0A8J6B5I7_9EUKA</name>
<reference evidence="2" key="1">
    <citation type="submission" date="2021-05" db="EMBL/GenBank/DDBJ databases">
        <title>A free-living protist that lacks canonical eukaryotic 1 DNA replication and segregation systems.</title>
        <authorList>
            <person name="Salas-Leiva D.E."/>
            <person name="Tromer E.C."/>
            <person name="Curtis B.A."/>
            <person name="Jerlstrom-Hultqvist J."/>
            <person name="Kolisko M."/>
            <person name="Yi Z."/>
            <person name="Salas-Leiva J.S."/>
            <person name="Gallot-Lavallee L."/>
            <person name="Kops G.J.P.L."/>
            <person name="Archibald J.M."/>
            <person name="Simpson A.G.B."/>
            <person name="Roger A.J."/>
        </authorList>
    </citation>
    <scope>NUCLEOTIDE SEQUENCE</scope>
    <source>
        <strain evidence="2">BICM</strain>
    </source>
</reference>